<keyword evidence="16" id="KW-1185">Reference proteome</keyword>
<evidence type="ECO:0000256" key="7">
    <source>
        <dbReference type="ARBA" id="ARBA00023040"/>
    </source>
</evidence>
<protein>
    <recommendedName>
        <fullName evidence="13">Taste receptor type 2</fullName>
    </recommendedName>
</protein>
<evidence type="ECO:0000313" key="15">
    <source>
        <dbReference type="Ensembl" id="ENSPSMP00000016613.1"/>
    </source>
</evidence>
<evidence type="ECO:0000256" key="14">
    <source>
        <dbReference type="SAM" id="Phobius"/>
    </source>
</evidence>
<gene>
    <name evidence="15" type="primary">TAS2R1</name>
</gene>
<comment type="similarity">
    <text evidence="2 12">Belongs to the G-protein coupled receptor T2R family.</text>
</comment>
<proteinExistence type="inferred from homology"/>
<feature type="transmembrane region" description="Helical" evidence="14">
    <location>
        <begin position="250"/>
        <end position="275"/>
    </location>
</feature>
<evidence type="ECO:0000256" key="5">
    <source>
        <dbReference type="ARBA" id="ARBA00022692"/>
    </source>
</evidence>
<evidence type="ECO:0000256" key="6">
    <source>
        <dbReference type="ARBA" id="ARBA00022989"/>
    </source>
</evidence>
<keyword evidence="8 13" id="KW-0472">Membrane</keyword>
<evidence type="ECO:0000256" key="1">
    <source>
        <dbReference type="ARBA" id="ARBA00004141"/>
    </source>
</evidence>
<dbReference type="PANTHER" id="PTHR11394:SF149">
    <property type="entry name" value="TASTE RECEPTOR TYPE 2 MEMBER 1"/>
    <property type="match status" value="1"/>
</dbReference>
<reference evidence="15" key="2">
    <citation type="submission" date="2025-09" db="UniProtKB">
        <authorList>
            <consortium name="Ensembl"/>
        </authorList>
    </citation>
    <scope>IDENTIFICATION</scope>
</reference>
<evidence type="ECO:0000256" key="4">
    <source>
        <dbReference type="ARBA" id="ARBA00022606"/>
    </source>
</evidence>
<keyword evidence="7 13" id="KW-0297">G-protein coupled receptor</keyword>
<feature type="transmembrane region" description="Helical" evidence="14">
    <location>
        <begin position="218"/>
        <end position="238"/>
    </location>
</feature>
<comment type="subcellular location">
    <subcellularLocation>
        <location evidence="1 13">Membrane</location>
        <topology evidence="1 13">Multi-pass membrane protein</topology>
    </subcellularLocation>
</comment>
<feature type="transmembrane region" description="Helical" evidence="14">
    <location>
        <begin position="93"/>
        <end position="118"/>
    </location>
</feature>
<keyword evidence="5 13" id="KW-0812">Transmembrane</keyword>
<sequence>MLESHFIIYFLFVVIQFLTGIFANSIIVVANGIGMIKQRKMAPLGLLLSCLAVSRIGLQVFIFFTHLAILSVIEFLTFSNGFGISLFINESELWFATWLSVFYCAKIANISHPLFFWLKMRISKLVPWLILGSLLYSCTSCVLHSKYIWLIPQNLSVGFSSKNMKESPALRYFFFVLGFPMPLFIFLVAVLLLVFSLGRHTRQMRNMAAGTRDPRRSAHIHAMLSILSFLILFFVHYTMEMLISSQTLQFRSFSFLFCMSALGTYPSVHSTILILGNPKLKQNAKQFLRHFKLCQ</sequence>
<dbReference type="GO" id="GO:0033038">
    <property type="term" value="F:bitter taste receptor activity"/>
    <property type="evidence" value="ECO:0007669"/>
    <property type="project" value="Ensembl"/>
</dbReference>
<evidence type="ECO:0000256" key="11">
    <source>
        <dbReference type="ARBA" id="ARBA00023224"/>
    </source>
</evidence>
<dbReference type="SUPFAM" id="SSF81321">
    <property type="entry name" value="Family A G protein-coupled receptor-like"/>
    <property type="match status" value="1"/>
</dbReference>
<accession>A0A8C9DKV3</accession>
<dbReference type="PANTHER" id="PTHR11394">
    <property type="entry name" value="TASTE RECEPTOR TYPE 2"/>
    <property type="match status" value="1"/>
</dbReference>
<feature type="transmembrane region" description="Helical" evidence="14">
    <location>
        <begin position="6"/>
        <end position="33"/>
    </location>
</feature>
<keyword evidence="10" id="KW-0325">Glycoprotein</keyword>
<evidence type="ECO:0000256" key="10">
    <source>
        <dbReference type="ARBA" id="ARBA00023180"/>
    </source>
</evidence>
<evidence type="ECO:0000256" key="3">
    <source>
        <dbReference type="ARBA" id="ARBA00022480"/>
    </source>
</evidence>
<dbReference type="Ensembl" id="ENSPSMT00000019304.1">
    <property type="protein sequence ID" value="ENSPSMP00000016613.1"/>
    <property type="gene ID" value="ENSPSMG00000011830.1"/>
</dbReference>
<dbReference type="CDD" id="cd15016">
    <property type="entry name" value="7tm_TAS2R1"/>
    <property type="match status" value="1"/>
</dbReference>
<evidence type="ECO:0000256" key="12">
    <source>
        <dbReference type="RuleBase" id="RU004423"/>
    </source>
</evidence>
<evidence type="ECO:0000256" key="13">
    <source>
        <dbReference type="RuleBase" id="RU004424"/>
    </source>
</evidence>
<dbReference type="AlphaFoldDB" id="A0A8C9DKV3"/>
<name>A0A8C9DKV3_PROSS</name>
<keyword evidence="6 14" id="KW-1133">Transmembrane helix</keyword>
<keyword evidence="3 13" id="KW-0919">Taste</keyword>
<dbReference type="FunFam" id="1.20.1070.10:FF:000055">
    <property type="entry name" value="Taste receptor type 2"/>
    <property type="match status" value="1"/>
</dbReference>
<keyword evidence="4 13" id="KW-0716">Sensory transduction</keyword>
<dbReference type="Pfam" id="PF05296">
    <property type="entry name" value="TAS2R"/>
    <property type="match status" value="1"/>
</dbReference>
<dbReference type="GO" id="GO:0005886">
    <property type="term" value="C:plasma membrane"/>
    <property type="evidence" value="ECO:0007669"/>
    <property type="project" value="UniProtKB-ARBA"/>
</dbReference>
<feature type="transmembrane region" description="Helical" evidence="14">
    <location>
        <begin position="45"/>
        <end position="73"/>
    </location>
</feature>
<dbReference type="GO" id="GO:0004930">
    <property type="term" value="F:G protein-coupled receptor activity"/>
    <property type="evidence" value="ECO:0007669"/>
    <property type="project" value="UniProtKB-KW"/>
</dbReference>
<evidence type="ECO:0000256" key="9">
    <source>
        <dbReference type="ARBA" id="ARBA00023170"/>
    </source>
</evidence>
<keyword evidence="9 13" id="KW-0675">Receptor</keyword>
<feature type="transmembrane region" description="Helical" evidence="14">
    <location>
        <begin position="169"/>
        <end position="197"/>
    </location>
</feature>
<feature type="transmembrane region" description="Helical" evidence="14">
    <location>
        <begin position="125"/>
        <end position="149"/>
    </location>
</feature>
<dbReference type="Proteomes" id="UP000694414">
    <property type="component" value="Unplaced"/>
</dbReference>
<evidence type="ECO:0000256" key="2">
    <source>
        <dbReference type="ARBA" id="ARBA00007376"/>
    </source>
</evidence>
<reference evidence="15" key="1">
    <citation type="submission" date="2025-08" db="UniProtKB">
        <authorList>
            <consortium name="Ensembl"/>
        </authorList>
    </citation>
    <scope>IDENTIFICATION</scope>
</reference>
<evidence type="ECO:0000256" key="8">
    <source>
        <dbReference type="ARBA" id="ARBA00023136"/>
    </source>
</evidence>
<dbReference type="Gene3D" id="1.20.1070.10">
    <property type="entry name" value="Rhodopsin 7-helix transmembrane proteins"/>
    <property type="match status" value="1"/>
</dbReference>
<dbReference type="GeneTree" id="ENSGT01150000286961"/>
<evidence type="ECO:0000313" key="16">
    <source>
        <dbReference type="Proteomes" id="UP000694414"/>
    </source>
</evidence>
<dbReference type="InterPro" id="IPR007960">
    <property type="entry name" value="TAS2R"/>
</dbReference>
<organism evidence="15 16">
    <name type="scientific">Prolemur simus</name>
    <name type="common">Greater bamboo lemur</name>
    <name type="synonym">Hapalemur simus</name>
    <dbReference type="NCBI Taxonomy" id="1328070"/>
    <lineage>
        <taxon>Eukaryota</taxon>
        <taxon>Metazoa</taxon>
        <taxon>Chordata</taxon>
        <taxon>Craniata</taxon>
        <taxon>Vertebrata</taxon>
        <taxon>Euteleostomi</taxon>
        <taxon>Mammalia</taxon>
        <taxon>Eutheria</taxon>
        <taxon>Euarchontoglires</taxon>
        <taxon>Primates</taxon>
        <taxon>Strepsirrhini</taxon>
        <taxon>Lemuriformes</taxon>
        <taxon>Lemuridae</taxon>
        <taxon>Prolemur</taxon>
    </lineage>
</organism>
<keyword evidence="11 13" id="KW-0807">Transducer</keyword>